<dbReference type="GO" id="GO:0050661">
    <property type="term" value="F:NADP binding"/>
    <property type="evidence" value="ECO:0007669"/>
    <property type="project" value="InterPro"/>
</dbReference>
<evidence type="ECO:0000256" key="4">
    <source>
        <dbReference type="ARBA" id="ARBA00023002"/>
    </source>
</evidence>
<dbReference type="EMBL" id="SMOL01000120">
    <property type="protein sequence ID" value="KAB2632524.1"/>
    <property type="molecule type" value="Genomic_DNA"/>
</dbReference>
<evidence type="ECO:0000313" key="6">
    <source>
        <dbReference type="EMBL" id="KAB2632524.1"/>
    </source>
</evidence>
<dbReference type="Proteomes" id="UP000327157">
    <property type="component" value="Chromosome 6"/>
</dbReference>
<dbReference type="SUPFAM" id="SSF51905">
    <property type="entry name" value="FAD/NAD(P)-binding domain"/>
    <property type="match status" value="1"/>
</dbReference>
<dbReference type="PANTHER" id="PTHR23023">
    <property type="entry name" value="DIMETHYLANILINE MONOOXYGENASE"/>
    <property type="match status" value="1"/>
</dbReference>
<dbReference type="InterPro" id="IPR020946">
    <property type="entry name" value="Flavin_mOase-like"/>
</dbReference>
<dbReference type="Gene3D" id="3.50.50.60">
    <property type="entry name" value="FAD/NAD(P)-binding domain"/>
    <property type="match status" value="1"/>
</dbReference>
<dbReference type="InterPro" id="IPR050346">
    <property type="entry name" value="FMO-like"/>
</dbReference>
<evidence type="ECO:0000256" key="3">
    <source>
        <dbReference type="ARBA" id="ARBA00022827"/>
    </source>
</evidence>
<dbReference type="AlphaFoldDB" id="A0A5N5IAP9"/>
<dbReference type="EC" id="1.-.-.-" evidence="5"/>
<reference evidence="6 7" key="3">
    <citation type="submission" date="2019-11" db="EMBL/GenBank/DDBJ databases">
        <title>A de novo genome assembly of a pear dwarfing rootstock.</title>
        <authorList>
            <person name="Wang F."/>
            <person name="Wang J."/>
            <person name="Li S."/>
            <person name="Zhang Y."/>
            <person name="Fang M."/>
            <person name="Ma L."/>
            <person name="Zhao Y."/>
            <person name="Jiang S."/>
        </authorList>
    </citation>
    <scope>NUCLEOTIDE SEQUENCE [LARGE SCALE GENOMIC DNA]</scope>
    <source>
        <strain evidence="6">S2</strain>
        <tissue evidence="6">Leaf</tissue>
    </source>
</reference>
<comment type="cofactor">
    <cofactor evidence="5">
        <name>FAD</name>
        <dbReference type="ChEBI" id="CHEBI:57692"/>
    </cofactor>
</comment>
<evidence type="ECO:0000256" key="1">
    <source>
        <dbReference type="ARBA" id="ARBA00009183"/>
    </source>
</evidence>
<dbReference type="OrthoDB" id="66881at2759"/>
<keyword evidence="2 5" id="KW-0285">Flavoprotein</keyword>
<keyword evidence="3 5" id="KW-0274">FAD</keyword>
<dbReference type="GO" id="GO:0050660">
    <property type="term" value="F:flavin adenine dinucleotide binding"/>
    <property type="evidence" value="ECO:0007669"/>
    <property type="project" value="InterPro"/>
</dbReference>
<reference evidence="6 7" key="1">
    <citation type="submission" date="2019-09" db="EMBL/GenBank/DDBJ databases">
        <authorList>
            <person name="Ou C."/>
        </authorList>
    </citation>
    <scope>NUCLEOTIDE SEQUENCE [LARGE SCALE GENOMIC DNA]</scope>
    <source>
        <strain evidence="6">S2</strain>
        <tissue evidence="6">Leaf</tissue>
    </source>
</reference>
<keyword evidence="4 5" id="KW-0560">Oxidoreductase</keyword>
<keyword evidence="7" id="KW-1185">Reference proteome</keyword>
<comment type="caution">
    <text evidence="6">The sequence shown here is derived from an EMBL/GenBank/DDBJ whole genome shotgun (WGS) entry which is preliminary data.</text>
</comment>
<name>A0A5N5IAP9_9ROSA</name>
<accession>A0A5N5IAP9</accession>
<sequence>MAHLAKGLRGNQRTGQVVVILLGSAPSAIDISRDIDGIATEVHIASRSLPDETNEKQPAYDNMWLHSMIKSVHEDGRVVFQDESVVLADVILHRTGYKYHFLFLETNGIVTVDDNRVGPLYKHIFPPALAPTLSFVGLTWKAEPFPIFELQSKWIAGVLYNRIALPSQQEMVEDGKVSYSSLEASGTPKHYTHNIYAYKVNSIFWFPCLFYLRCWVRSYRSMKYCFRFP</sequence>
<evidence type="ECO:0000313" key="7">
    <source>
        <dbReference type="Proteomes" id="UP000327157"/>
    </source>
</evidence>
<evidence type="ECO:0000256" key="2">
    <source>
        <dbReference type="ARBA" id="ARBA00022630"/>
    </source>
</evidence>
<organism evidence="6 7">
    <name type="scientific">Pyrus ussuriensis x Pyrus communis</name>
    <dbReference type="NCBI Taxonomy" id="2448454"/>
    <lineage>
        <taxon>Eukaryota</taxon>
        <taxon>Viridiplantae</taxon>
        <taxon>Streptophyta</taxon>
        <taxon>Embryophyta</taxon>
        <taxon>Tracheophyta</taxon>
        <taxon>Spermatophyta</taxon>
        <taxon>Magnoliopsida</taxon>
        <taxon>eudicotyledons</taxon>
        <taxon>Gunneridae</taxon>
        <taxon>Pentapetalae</taxon>
        <taxon>rosids</taxon>
        <taxon>fabids</taxon>
        <taxon>Rosales</taxon>
        <taxon>Rosaceae</taxon>
        <taxon>Amygdaloideae</taxon>
        <taxon>Maleae</taxon>
        <taxon>Pyrus</taxon>
    </lineage>
</organism>
<proteinExistence type="inferred from homology"/>
<evidence type="ECO:0000256" key="5">
    <source>
        <dbReference type="RuleBase" id="RU361177"/>
    </source>
</evidence>
<dbReference type="Pfam" id="PF00743">
    <property type="entry name" value="FMO-like"/>
    <property type="match status" value="1"/>
</dbReference>
<gene>
    <name evidence="6" type="ORF">D8674_028771</name>
</gene>
<keyword evidence="5 6" id="KW-0503">Monooxygenase</keyword>
<protein>
    <recommendedName>
        <fullName evidence="5">Flavin-containing monooxygenase</fullName>
        <ecNumber evidence="5">1.-.-.-</ecNumber>
    </recommendedName>
</protein>
<reference evidence="7" key="2">
    <citation type="submission" date="2019-10" db="EMBL/GenBank/DDBJ databases">
        <title>A de novo genome assembly of a pear dwarfing rootstock.</title>
        <authorList>
            <person name="Wang F."/>
            <person name="Wang J."/>
            <person name="Li S."/>
            <person name="Zhang Y."/>
            <person name="Fang M."/>
            <person name="Ma L."/>
            <person name="Zhao Y."/>
            <person name="Jiang S."/>
        </authorList>
    </citation>
    <scope>NUCLEOTIDE SEQUENCE [LARGE SCALE GENOMIC DNA]</scope>
</reference>
<dbReference type="GO" id="GO:0004499">
    <property type="term" value="F:N,N-dimethylaniline monooxygenase activity"/>
    <property type="evidence" value="ECO:0007669"/>
    <property type="project" value="InterPro"/>
</dbReference>
<dbReference type="InterPro" id="IPR036188">
    <property type="entry name" value="FAD/NAD-bd_sf"/>
</dbReference>
<comment type="similarity">
    <text evidence="1 5">Belongs to the FMO family.</text>
</comment>